<dbReference type="PANTHER" id="PTHR33872:SF2">
    <property type="entry name" value="DNA POLYMERASE EPSILON CATALYTIC SUBUNIT A"/>
    <property type="match status" value="1"/>
</dbReference>
<reference evidence="2 3" key="1">
    <citation type="submission" date="2020-12" db="EMBL/GenBank/DDBJ databases">
        <title>Concerted genomic and epigenomic changes stabilize Arabidopsis allopolyploids.</title>
        <authorList>
            <person name="Chen Z."/>
        </authorList>
    </citation>
    <scope>NUCLEOTIDE SEQUENCE [LARGE SCALE GENOMIC DNA]</scope>
    <source>
        <strain evidence="2">As9502</strain>
        <tissue evidence="2">Leaf</tissue>
    </source>
</reference>
<name>A0A8T2H4Z0_ARASU</name>
<evidence type="ECO:0000256" key="1">
    <source>
        <dbReference type="SAM" id="MobiDB-lite"/>
    </source>
</evidence>
<feature type="region of interest" description="Disordered" evidence="1">
    <location>
        <begin position="53"/>
        <end position="75"/>
    </location>
</feature>
<gene>
    <name evidence="2" type="ORF">ISN44_As01g019960</name>
</gene>
<protein>
    <submittedName>
        <fullName evidence="2">Uncharacterized protein</fullName>
    </submittedName>
</protein>
<dbReference type="AlphaFoldDB" id="A0A8T2H4Z0"/>
<comment type="caution">
    <text evidence="2">The sequence shown here is derived from an EMBL/GenBank/DDBJ whole genome shotgun (WGS) entry which is preliminary data.</text>
</comment>
<evidence type="ECO:0000313" key="3">
    <source>
        <dbReference type="Proteomes" id="UP000694251"/>
    </source>
</evidence>
<dbReference type="OrthoDB" id="1858881at2759"/>
<accession>A0A8T2H4Z0</accession>
<evidence type="ECO:0000313" key="2">
    <source>
        <dbReference type="EMBL" id="KAG7654865.1"/>
    </source>
</evidence>
<organism evidence="2 3">
    <name type="scientific">Arabidopsis suecica</name>
    <name type="common">Swedish thale-cress</name>
    <name type="synonym">Cardaminopsis suecica</name>
    <dbReference type="NCBI Taxonomy" id="45249"/>
    <lineage>
        <taxon>Eukaryota</taxon>
        <taxon>Viridiplantae</taxon>
        <taxon>Streptophyta</taxon>
        <taxon>Embryophyta</taxon>
        <taxon>Tracheophyta</taxon>
        <taxon>Spermatophyta</taxon>
        <taxon>Magnoliopsida</taxon>
        <taxon>eudicotyledons</taxon>
        <taxon>Gunneridae</taxon>
        <taxon>Pentapetalae</taxon>
        <taxon>rosids</taxon>
        <taxon>malvids</taxon>
        <taxon>Brassicales</taxon>
        <taxon>Brassicaceae</taxon>
        <taxon>Camelineae</taxon>
        <taxon>Arabidopsis</taxon>
    </lineage>
</organism>
<dbReference type="PANTHER" id="PTHR33872">
    <property type="entry name" value="DNA POLYMERASE EPSILON CATALYTIC SUBUNIT A"/>
    <property type="match status" value="1"/>
</dbReference>
<dbReference type="Proteomes" id="UP000694251">
    <property type="component" value="Chromosome 1"/>
</dbReference>
<dbReference type="EMBL" id="JAEFBJ010000001">
    <property type="protein sequence ID" value="KAG7654865.1"/>
    <property type="molecule type" value="Genomic_DNA"/>
</dbReference>
<sequence>MGSLMSGWDSRVRDPKSVRRCKSLTREEIDTFWKTKKKNEEEEHVQAFSKLVTQEGAQSQAKEKKSVDDLFENQSKSSGWWRKTYWAFLNEPREEEGRPNNYVSQFKVAHIAKIADS</sequence>
<keyword evidence="3" id="KW-1185">Reference proteome</keyword>
<proteinExistence type="predicted"/>